<dbReference type="NCBIfam" id="TIGR00756">
    <property type="entry name" value="PPR"/>
    <property type="match status" value="1"/>
</dbReference>
<sequence>MATLNPKPDSFTYSIMIYGFVQVRDFRRAFYYRKQMVKSGQVPDIKSYEKLRTILDVKAATQNKRDRSAILGIINSKMGMVKGKRKTKKDEFWKYKKKHRKTPDVAHGGQQ</sequence>
<evidence type="ECO:0000313" key="5">
    <source>
        <dbReference type="RefSeq" id="XP_022769963.1"/>
    </source>
</evidence>
<reference evidence="5" key="1">
    <citation type="submission" date="2025-08" db="UniProtKB">
        <authorList>
            <consortium name="RefSeq"/>
        </authorList>
    </citation>
    <scope>IDENTIFICATION</scope>
    <source>
        <tissue evidence="5">Fruit stalk</tissue>
    </source>
</reference>
<dbReference type="RefSeq" id="XP_022769963.1">
    <property type="nucleotide sequence ID" value="XM_022914228.1"/>
</dbReference>
<dbReference type="KEGG" id="dzi:111313544"/>
<organism evidence="4 5">
    <name type="scientific">Durio zibethinus</name>
    <name type="common">Durian</name>
    <dbReference type="NCBI Taxonomy" id="66656"/>
    <lineage>
        <taxon>Eukaryota</taxon>
        <taxon>Viridiplantae</taxon>
        <taxon>Streptophyta</taxon>
        <taxon>Embryophyta</taxon>
        <taxon>Tracheophyta</taxon>
        <taxon>Spermatophyta</taxon>
        <taxon>Magnoliopsida</taxon>
        <taxon>eudicotyledons</taxon>
        <taxon>Gunneridae</taxon>
        <taxon>Pentapetalae</taxon>
        <taxon>rosids</taxon>
        <taxon>malvids</taxon>
        <taxon>Malvales</taxon>
        <taxon>Malvaceae</taxon>
        <taxon>Helicteroideae</taxon>
        <taxon>Durio</taxon>
    </lineage>
</organism>
<evidence type="ECO:0000313" key="4">
    <source>
        <dbReference type="Proteomes" id="UP000515121"/>
    </source>
</evidence>
<dbReference type="InterPro" id="IPR011990">
    <property type="entry name" value="TPR-like_helical_dom_sf"/>
</dbReference>
<dbReference type="OrthoDB" id="10379685at2759"/>
<dbReference type="Proteomes" id="UP000515121">
    <property type="component" value="Unplaced"/>
</dbReference>
<protein>
    <submittedName>
        <fullName evidence="5">Pentatricopeptide repeat-containing protein At5g50280, chloroplastic-like</fullName>
    </submittedName>
</protein>
<keyword evidence="1" id="KW-0677">Repeat</keyword>
<proteinExistence type="predicted"/>
<name>A0A6P6AYL5_DURZI</name>
<evidence type="ECO:0000256" key="3">
    <source>
        <dbReference type="SAM" id="MobiDB-lite"/>
    </source>
</evidence>
<gene>
    <name evidence="5" type="primary">LOC111313544</name>
</gene>
<dbReference type="PROSITE" id="PS51375">
    <property type="entry name" value="PPR"/>
    <property type="match status" value="1"/>
</dbReference>
<accession>A0A6P6AYL5</accession>
<feature type="repeat" description="PPR" evidence="2">
    <location>
        <begin position="9"/>
        <end position="43"/>
    </location>
</feature>
<feature type="region of interest" description="Disordered" evidence="3">
    <location>
        <begin position="88"/>
        <end position="111"/>
    </location>
</feature>
<dbReference type="GeneID" id="111313544"/>
<keyword evidence="4" id="KW-1185">Reference proteome</keyword>
<dbReference type="InterPro" id="IPR002885">
    <property type="entry name" value="PPR_rpt"/>
</dbReference>
<evidence type="ECO:0000256" key="1">
    <source>
        <dbReference type="ARBA" id="ARBA00022737"/>
    </source>
</evidence>
<dbReference type="Gene3D" id="1.25.40.10">
    <property type="entry name" value="Tetratricopeptide repeat domain"/>
    <property type="match status" value="1"/>
</dbReference>
<evidence type="ECO:0000256" key="2">
    <source>
        <dbReference type="PROSITE-ProRule" id="PRU00708"/>
    </source>
</evidence>
<dbReference type="AlphaFoldDB" id="A0A6P6AYL5"/>